<comment type="caution">
    <text evidence="4">The sequence shown here is derived from an EMBL/GenBank/DDBJ whole genome shotgun (WGS) entry which is preliminary data.</text>
</comment>
<protein>
    <recommendedName>
        <fullName evidence="3">SHSP domain-containing protein</fullName>
    </recommendedName>
</protein>
<dbReference type="InterPro" id="IPR008978">
    <property type="entry name" value="HSP20-like_chaperone"/>
</dbReference>
<evidence type="ECO:0000259" key="3">
    <source>
        <dbReference type="PROSITE" id="PS01031"/>
    </source>
</evidence>
<evidence type="ECO:0000313" key="5">
    <source>
        <dbReference type="Proteomes" id="UP000076563"/>
    </source>
</evidence>
<comment type="similarity">
    <text evidence="1 2">Belongs to the small heat shock protein (HSP20) family.</text>
</comment>
<dbReference type="Gene3D" id="2.60.40.790">
    <property type="match status" value="1"/>
</dbReference>
<dbReference type="EMBL" id="LQRA01000052">
    <property type="protein sequence ID" value="KZE79278.1"/>
    <property type="molecule type" value="Genomic_DNA"/>
</dbReference>
<accession>A0A163YDW0</accession>
<keyword evidence="5" id="KW-1185">Reference proteome</keyword>
<dbReference type="InterPro" id="IPR002068">
    <property type="entry name" value="A-crystallin/Hsp20_dom"/>
</dbReference>
<evidence type="ECO:0000313" key="4">
    <source>
        <dbReference type="EMBL" id="KZE79278.1"/>
    </source>
</evidence>
<dbReference type="Pfam" id="PF00011">
    <property type="entry name" value="HSP20"/>
    <property type="match status" value="1"/>
</dbReference>
<dbReference type="PROSITE" id="PS01031">
    <property type="entry name" value="SHSP"/>
    <property type="match status" value="1"/>
</dbReference>
<dbReference type="RefSeq" id="WP_063181918.1">
    <property type="nucleotide sequence ID" value="NZ_CP121215.1"/>
</dbReference>
<dbReference type="Proteomes" id="UP000076563">
    <property type="component" value="Unassembled WGS sequence"/>
</dbReference>
<dbReference type="AlphaFoldDB" id="A0A163YDW0"/>
<dbReference type="STRING" id="1007103.GCA_000213315_04401"/>
<reference evidence="5" key="1">
    <citation type="submission" date="2016-01" db="EMBL/GenBank/DDBJ databases">
        <title>Draft genome of Chromobacterium sp. F49.</title>
        <authorList>
            <person name="Hong K.W."/>
        </authorList>
    </citation>
    <scope>NUCLEOTIDE SEQUENCE [LARGE SCALE GENOMIC DNA]</scope>
    <source>
        <strain evidence="5">M63</strain>
    </source>
</reference>
<dbReference type="eggNOG" id="COG0071">
    <property type="taxonomic scope" value="Bacteria"/>
</dbReference>
<evidence type="ECO:0000256" key="1">
    <source>
        <dbReference type="PROSITE-ProRule" id="PRU00285"/>
    </source>
</evidence>
<organism evidence="4 5">
    <name type="scientific">Paenibacillus elgii</name>
    <dbReference type="NCBI Taxonomy" id="189691"/>
    <lineage>
        <taxon>Bacteria</taxon>
        <taxon>Bacillati</taxon>
        <taxon>Bacillota</taxon>
        <taxon>Bacilli</taxon>
        <taxon>Bacillales</taxon>
        <taxon>Paenibacillaceae</taxon>
        <taxon>Paenibacillus</taxon>
    </lineage>
</organism>
<dbReference type="CDD" id="cd06464">
    <property type="entry name" value="ACD_sHsps-like"/>
    <property type="match status" value="1"/>
</dbReference>
<gene>
    <name evidence="4" type="ORF">AV654_17555</name>
</gene>
<name>A0A163YDW0_9BACL</name>
<evidence type="ECO:0000256" key="2">
    <source>
        <dbReference type="RuleBase" id="RU003616"/>
    </source>
</evidence>
<feature type="domain" description="SHSP" evidence="3">
    <location>
        <begin position="34"/>
        <end position="147"/>
    </location>
</feature>
<proteinExistence type="inferred from homology"/>
<dbReference type="SUPFAM" id="SSF49764">
    <property type="entry name" value="HSP20-like chaperones"/>
    <property type="match status" value="1"/>
</dbReference>
<sequence>MQGKENHLPNQGWGKLHSQVGDVLGEDFWQEIAGLIPNTGPRIDIYYTQTTVVVLTELPGLQSADQIRIYVEGQTLIIEGDIPRSYPVSENRIAQSERFFGSFRRPLPLPKPVSLNGIKATYTAGLLVAELPIEEGDSQAFIPVEFT</sequence>
<dbReference type="OrthoDB" id="1806521at2"/>